<dbReference type="SUPFAM" id="SSF55298">
    <property type="entry name" value="YjgF-like"/>
    <property type="match status" value="1"/>
</dbReference>
<dbReference type="EMBL" id="JAVRHS010000017">
    <property type="protein sequence ID" value="MDT0577090.1"/>
    <property type="molecule type" value="Genomic_DNA"/>
</dbReference>
<evidence type="ECO:0000313" key="2">
    <source>
        <dbReference type="Proteomes" id="UP001259803"/>
    </source>
</evidence>
<proteinExistence type="predicted"/>
<dbReference type="InterPro" id="IPR038743">
    <property type="entry name" value="YjgH-like"/>
</dbReference>
<dbReference type="InterPro" id="IPR006175">
    <property type="entry name" value="YjgF/YER057c/UK114"/>
</dbReference>
<keyword evidence="2" id="KW-1185">Reference proteome</keyword>
<reference evidence="1 2" key="1">
    <citation type="submission" date="2023-09" db="EMBL/GenBank/DDBJ databases">
        <authorList>
            <person name="Rey-Velasco X."/>
        </authorList>
    </citation>
    <scope>NUCLEOTIDE SEQUENCE [LARGE SCALE GENOMIC DNA]</scope>
    <source>
        <strain evidence="1 2">F390</strain>
    </source>
</reference>
<dbReference type="RefSeq" id="WP_311341665.1">
    <property type="nucleotide sequence ID" value="NZ_JAVRHS010000017.1"/>
</dbReference>
<dbReference type="Gene3D" id="3.30.1330.40">
    <property type="entry name" value="RutC-like"/>
    <property type="match status" value="1"/>
</dbReference>
<protein>
    <submittedName>
        <fullName evidence="1">RidA family protein</fullName>
    </submittedName>
</protein>
<dbReference type="PANTHER" id="PTHR11803:SF44">
    <property type="entry name" value="RUTC FAMILY PROTEIN YJGH"/>
    <property type="match status" value="1"/>
</dbReference>
<dbReference type="PANTHER" id="PTHR11803">
    <property type="entry name" value="2-IMINOBUTANOATE/2-IMINOPROPANOATE DEAMINASE RIDA"/>
    <property type="match status" value="1"/>
</dbReference>
<name>A0ABU2ZKF9_9SPHN</name>
<dbReference type="InterPro" id="IPR035959">
    <property type="entry name" value="RutC-like_sf"/>
</dbReference>
<organism evidence="1 2">
    <name type="scientific">Croceicoccus esteveae</name>
    <dbReference type="NCBI Taxonomy" id="3075597"/>
    <lineage>
        <taxon>Bacteria</taxon>
        <taxon>Pseudomonadati</taxon>
        <taxon>Pseudomonadota</taxon>
        <taxon>Alphaproteobacteria</taxon>
        <taxon>Sphingomonadales</taxon>
        <taxon>Erythrobacteraceae</taxon>
        <taxon>Croceicoccus</taxon>
    </lineage>
</organism>
<comment type="caution">
    <text evidence="1">The sequence shown here is derived from an EMBL/GenBank/DDBJ whole genome shotgun (WGS) entry which is preliminary data.</text>
</comment>
<dbReference type="Pfam" id="PF01042">
    <property type="entry name" value="Ribonuc_L-PSP"/>
    <property type="match status" value="1"/>
</dbReference>
<gene>
    <name evidence="1" type="ORF">RM533_13035</name>
</gene>
<dbReference type="Proteomes" id="UP001259803">
    <property type="component" value="Unassembled WGS sequence"/>
</dbReference>
<evidence type="ECO:0000313" key="1">
    <source>
        <dbReference type="EMBL" id="MDT0577090.1"/>
    </source>
</evidence>
<sequence>MMTEAAMADDHGYSDAVKAGDLLFCSGQVGLEADGGVPADVARQFALAFEALGKVLKANACTADDLVDLTSFHVDYPRHMAEFMAEKSRFLGHARPAWTAVGVAALGYPDTLVEIKAVARLR</sequence>
<accession>A0ABU2ZKF9</accession>
<dbReference type="CDD" id="cd02198">
    <property type="entry name" value="YjgH_like"/>
    <property type="match status" value="1"/>
</dbReference>